<dbReference type="InterPro" id="IPR038917">
    <property type="entry name" value="Malonyl_CoA_deC"/>
</dbReference>
<dbReference type="Proteomes" id="UP000078543">
    <property type="component" value="Unassembled WGS sequence"/>
</dbReference>
<evidence type="ECO:0000313" key="4">
    <source>
        <dbReference type="Proteomes" id="UP000078543"/>
    </source>
</evidence>
<evidence type="ECO:0000259" key="1">
    <source>
        <dbReference type="Pfam" id="PF05292"/>
    </source>
</evidence>
<dbReference type="EMBL" id="LWQU01000128">
    <property type="protein sequence ID" value="OAN52819.1"/>
    <property type="molecule type" value="Genomic_DNA"/>
</dbReference>
<feature type="domain" description="Malonyl-CoA decarboxylase N-terminal" evidence="2">
    <location>
        <begin position="94"/>
        <end position="180"/>
    </location>
</feature>
<evidence type="ECO:0000313" key="3">
    <source>
        <dbReference type="EMBL" id="OAN52819.1"/>
    </source>
</evidence>
<dbReference type="AlphaFoldDB" id="A0A178MUY5"/>
<organism evidence="3 4">
    <name type="scientific">Magnetospirillum moscoviense</name>
    <dbReference type="NCBI Taxonomy" id="1437059"/>
    <lineage>
        <taxon>Bacteria</taxon>
        <taxon>Pseudomonadati</taxon>
        <taxon>Pseudomonadota</taxon>
        <taxon>Alphaproteobacteria</taxon>
        <taxon>Rhodospirillales</taxon>
        <taxon>Rhodospirillaceae</taxon>
        <taxon>Magnetospirillum</taxon>
    </lineage>
</organism>
<dbReference type="InterPro" id="IPR042303">
    <property type="entry name" value="Malonyl_CoA_deC_C_sf"/>
</dbReference>
<dbReference type="Pfam" id="PF05292">
    <property type="entry name" value="MCD"/>
    <property type="match status" value="1"/>
</dbReference>
<evidence type="ECO:0000259" key="2">
    <source>
        <dbReference type="Pfam" id="PF17408"/>
    </source>
</evidence>
<name>A0A178MUY5_9PROT</name>
<dbReference type="Gene3D" id="3.40.630.150">
    <property type="entry name" value="Malonyl-CoA decarboxylase, catalytic domain"/>
    <property type="match status" value="1"/>
</dbReference>
<gene>
    <name evidence="3" type="ORF">A6A05_10580</name>
</gene>
<protein>
    <submittedName>
        <fullName evidence="3">Malonyl-CoA decarboxylase</fullName>
    </submittedName>
</protein>
<dbReference type="PANTHER" id="PTHR28641:SF1">
    <property type="entry name" value="MALONYL-COA DECARBOXYLASE, MITOCHONDRIAL"/>
    <property type="match status" value="1"/>
</dbReference>
<dbReference type="GO" id="GO:0050080">
    <property type="term" value="F:malonyl-CoA decarboxylase activity"/>
    <property type="evidence" value="ECO:0007669"/>
    <property type="project" value="InterPro"/>
</dbReference>
<dbReference type="RefSeq" id="WP_068499196.1">
    <property type="nucleotide sequence ID" value="NZ_LWQU01000128.1"/>
</dbReference>
<proteinExistence type="predicted"/>
<accession>A0A178MUY5</accession>
<sequence>MTHAVGTSLLERIKGLAKVWLDVAGSAKGGETLHFAPDLSGDDPERLAAQMRACLDAKGGEVSARARASALGREYLALSGDGRRRFLQVMADRFGPDRARVDAAIATLAAADDAARPAAEQALRAALEPPRVRLLAQFNALPEGIKFLVDLRAELAGMGAGDPGLAALEADLKALLTAWFDVGFLELSRITWRSPALILEKLIAYEAVHAIQGWDDLKNRLDSDRRLYAFFHPRMPDEPLIFVEVALVRGLAGNVQELLDPTAPVGDPAQADTAIFYSINNAQRGLNGISFGNFLIKKVVEELSREFPRLKTFATLSPIPGFAAWLNQRLAAGEPGLLNAAEHHRLGQVSHGLGAKGSLKALLADPAWHRDALFAEALQPVLTRLAARYLSAEKNERGKALDPVAQFHLANGARVERLNWLADLSRKGLGQSFGLMVNYLYKPDEIEANHEAYVGTGRVAVSGEVRALAKG</sequence>
<reference evidence="3 4" key="1">
    <citation type="submission" date="2016-04" db="EMBL/GenBank/DDBJ databases">
        <title>Draft genome sequence of freshwater magnetotactic bacteria Magnetospirillum marisnigri SP-1 and Magnetospirillum moscoviense BB-1.</title>
        <authorList>
            <person name="Koziaeva V."/>
            <person name="Dziuba M.V."/>
            <person name="Ivanov T.M."/>
            <person name="Kuznetsov B."/>
            <person name="Grouzdev D.S."/>
        </authorList>
    </citation>
    <scope>NUCLEOTIDE SEQUENCE [LARGE SCALE GENOMIC DNA]</scope>
    <source>
        <strain evidence="3 4">BB-1</strain>
    </source>
</reference>
<dbReference type="InterPro" id="IPR038351">
    <property type="entry name" value="MCD_N_sf"/>
</dbReference>
<dbReference type="Gene3D" id="1.20.140.90">
    <property type="entry name" value="Malonyl-CoA decarboxylase, oligemerization domain"/>
    <property type="match status" value="1"/>
</dbReference>
<dbReference type="PANTHER" id="PTHR28641">
    <property type="match status" value="1"/>
</dbReference>
<comment type="caution">
    <text evidence="3">The sequence shown here is derived from an EMBL/GenBank/DDBJ whole genome shotgun (WGS) entry which is preliminary data.</text>
</comment>
<dbReference type="OrthoDB" id="5292736at2"/>
<dbReference type="GO" id="GO:0006633">
    <property type="term" value="P:fatty acid biosynthetic process"/>
    <property type="evidence" value="ECO:0007669"/>
    <property type="project" value="InterPro"/>
</dbReference>
<keyword evidence="4" id="KW-1185">Reference proteome</keyword>
<dbReference type="InterPro" id="IPR007956">
    <property type="entry name" value="Malonyl_CoA_deC_C"/>
</dbReference>
<feature type="domain" description="Malonyl-CoA decarboxylase C-terminal" evidence="1">
    <location>
        <begin position="183"/>
        <end position="442"/>
    </location>
</feature>
<dbReference type="InterPro" id="IPR035372">
    <property type="entry name" value="MCD_N"/>
</dbReference>
<dbReference type="Pfam" id="PF17408">
    <property type="entry name" value="MCD_N"/>
    <property type="match status" value="1"/>
</dbReference>
<dbReference type="STRING" id="1437059.A6A05_10580"/>